<evidence type="ECO:0000313" key="1">
    <source>
        <dbReference type="EMBL" id="EFU74731.1"/>
    </source>
</evidence>
<dbReference type="EMBL" id="AEPV01000016">
    <property type="protein sequence ID" value="EFU74731.1"/>
    <property type="molecule type" value="Genomic_DNA"/>
</dbReference>
<sequence length="142" mass="16121">MKRPDLAYYLTTINTVVTDTEQIGTYLNDAFEEIKGAIENKDAANFDDARRLEIIALFQEGTDKYRMMFEKIGRLKAPARLLGNHKKFEQAYKAYVVGCEEMVLSLQDGIDEVAFQSAEEKQDQATDQIAAAIQKMTQVMVK</sequence>
<keyword evidence="2" id="KW-1185">Reference proteome</keyword>
<name>E6LDL2_ENTI1</name>
<protein>
    <submittedName>
        <fullName evidence="1">Uncharacterized protein</fullName>
    </submittedName>
</protein>
<accession>E6LDL2</accession>
<dbReference type="Proteomes" id="UP000010296">
    <property type="component" value="Unassembled WGS sequence"/>
</dbReference>
<comment type="caution">
    <text evidence="1">The sequence shown here is derived from an EMBL/GenBank/DDBJ whole genome shotgun (WGS) entry which is preliminary data.</text>
</comment>
<dbReference type="HOGENOM" id="CLU_147330_1_0_9"/>
<dbReference type="eggNOG" id="ENOG50331U3">
    <property type="taxonomic scope" value="Bacteria"/>
</dbReference>
<proteinExistence type="predicted"/>
<dbReference type="RefSeq" id="WP_007207473.1">
    <property type="nucleotide sequence ID" value="NZ_GL622241.1"/>
</dbReference>
<dbReference type="STRING" id="888064.HMPREF9088_0452"/>
<dbReference type="OrthoDB" id="2146076at2"/>
<gene>
    <name evidence="1" type="ORF">HMPREF9088_0452</name>
</gene>
<dbReference type="AlphaFoldDB" id="E6LDL2"/>
<organism evidence="1 2">
    <name type="scientific">Enterococcus italicus (strain DSM 15952 / CCUG 50447 / LMG 22039 / TP 1.5)</name>
    <dbReference type="NCBI Taxonomy" id="888064"/>
    <lineage>
        <taxon>Bacteria</taxon>
        <taxon>Bacillati</taxon>
        <taxon>Bacillota</taxon>
        <taxon>Bacilli</taxon>
        <taxon>Lactobacillales</taxon>
        <taxon>Enterococcaceae</taxon>
        <taxon>Enterococcus</taxon>
    </lineage>
</organism>
<dbReference type="PATRIC" id="fig|888064.11.peg.1308"/>
<reference evidence="1 2" key="1">
    <citation type="submission" date="2010-12" db="EMBL/GenBank/DDBJ databases">
        <authorList>
            <person name="Muzny D."/>
            <person name="Qin X."/>
            <person name="Deng J."/>
            <person name="Jiang H."/>
            <person name="Liu Y."/>
            <person name="Qu J."/>
            <person name="Song X.-Z."/>
            <person name="Zhang L."/>
            <person name="Thornton R."/>
            <person name="Coyle M."/>
            <person name="Francisco L."/>
            <person name="Jackson L."/>
            <person name="Javaid M."/>
            <person name="Korchina V."/>
            <person name="Kovar C."/>
            <person name="Mata R."/>
            <person name="Mathew T."/>
            <person name="Ngo R."/>
            <person name="Nguyen L."/>
            <person name="Nguyen N."/>
            <person name="Okwuonu G."/>
            <person name="Ongeri F."/>
            <person name="Pham C."/>
            <person name="Simmons D."/>
            <person name="Wilczek-Boney K."/>
            <person name="Hale W."/>
            <person name="Jakkamsetti A."/>
            <person name="Pham P."/>
            <person name="Ruth R."/>
            <person name="San Lucas F."/>
            <person name="Warren J."/>
            <person name="Zhang J."/>
            <person name="Zhao Z."/>
            <person name="Zhou C."/>
            <person name="Zhu D."/>
            <person name="Lee S."/>
            <person name="Bess C."/>
            <person name="Blankenburg K."/>
            <person name="Forbes L."/>
            <person name="Fu Q."/>
            <person name="Gubbala S."/>
            <person name="Hirani K."/>
            <person name="Jayaseelan J.C."/>
            <person name="Lara F."/>
            <person name="Munidasa M."/>
            <person name="Palculict T."/>
            <person name="Patil S."/>
            <person name="Pu L.-L."/>
            <person name="Saada N."/>
            <person name="Tang L."/>
            <person name="Weissenberger G."/>
            <person name="Zhu Y."/>
            <person name="Hemphill L."/>
            <person name="Shang Y."/>
            <person name="Youmans B."/>
            <person name="Ayvaz T."/>
            <person name="Ross M."/>
            <person name="Santibanez J."/>
            <person name="Aqrawi P."/>
            <person name="Gross S."/>
            <person name="Joshi V."/>
            <person name="Fowler G."/>
            <person name="Nazareth L."/>
            <person name="Reid J."/>
            <person name="Worley K."/>
            <person name="Petrosino J."/>
            <person name="Highlander S."/>
            <person name="Gibbs R."/>
        </authorList>
    </citation>
    <scope>NUCLEOTIDE SEQUENCE [LARGE SCALE GENOMIC DNA]</scope>
    <source>
        <strain evidence="2">DSM 15952 / CCUG 50447 / LMG 22039 / TP 1.5</strain>
    </source>
</reference>
<evidence type="ECO:0000313" key="2">
    <source>
        <dbReference type="Proteomes" id="UP000010296"/>
    </source>
</evidence>